<keyword evidence="12" id="KW-1185">Reference proteome</keyword>
<organism evidence="11 12">
    <name type="scientific">Oerskovia rustica</name>
    <dbReference type="NCBI Taxonomy" id="2762237"/>
    <lineage>
        <taxon>Bacteria</taxon>
        <taxon>Bacillati</taxon>
        <taxon>Actinomycetota</taxon>
        <taxon>Actinomycetes</taxon>
        <taxon>Micrococcales</taxon>
        <taxon>Cellulomonadaceae</taxon>
        <taxon>Oerskovia</taxon>
    </lineage>
</organism>
<feature type="transmembrane region" description="Helical" evidence="9">
    <location>
        <begin position="53"/>
        <end position="69"/>
    </location>
</feature>
<comment type="catalytic activity">
    <reaction evidence="1">
        <text>ATP + protein L-histidine = ADP + protein N-phospho-L-histidine.</text>
        <dbReference type="EC" id="2.7.13.3"/>
    </reaction>
</comment>
<dbReference type="Gene3D" id="3.30.565.10">
    <property type="entry name" value="Histidine kinase-like ATPase, C-terminal domain"/>
    <property type="match status" value="1"/>
</dbReference>
<evidence type="ECO:0000256" key="8">
    <source>
        <dbReference type="ARBA" id="ARBA00023012"/>
    </source>
</evidence>
<keyword evidence="9" id="KW-0472">Membrane</keyword>
<reference evidence="11 12" key="1">
    <citation type="submission" date="2020-08" db="EMBL/GenBank/DDBJ databases">
        <title>A Genomic Blueprint of the Chicken Gut Microbiome.</title>
        <authorList>
            <person name="Gilroy R."/>
            <person name="Ravi A."/>
            <person name="Getino M."/>
            <person name="Pursley I."/>
            <person name="Horton D.L."/>
            <person name="Alikhan N.-F."/>
            <person name="Baker D."/>
            <person name="Gharbi K."/>
            <person name="Hall N."/>
            <person name="Watson M."/>
            <person name="Adriaenssens E.M."/>
            <person name="Foster-Nyarko E."/>
            <person name="Jarju S."/>
            <person name="Secka A."/>
            <person name="Antonio M."/>
            <person name="Oren A."/>
            <person name="Chaudhuri R."/>
            <person name="La Ragione R.M."/>
            <person name="Hildebrand F."/>
            <person name="Pallen M.J."/>
        </authorList>
    </citation>
    <scope>NUCLEOTIDE SEQUENCE [LARGE SCALE GENOMIC DNA]</scope>
    <source>
        <strain evidence="11 12">Sa4CUA1</strain>
    </source>
</reference>
<feature type="transmembrane region" description="Helical" evidence="9">
    <location>
        <begin position="115"/>
        <end position="133"/>
    </location>
</feature>
<evidence type="ECO:0000256" key="1">
    <source>
        <dbReference type="ARBA" id="ARBA00000085"/>
    </source>
</evidence>
<dbReference type="EMBL" id="JACSQQ010000027">
    <property type="protein sequence ID" value="MBD7951669.1"/>
    <property type="molecule type" value="Genomic_DNA"/>
</dbReference>
<accession>A0ABR8RV53</accession>
<evidence type="ECO:0000313" key="11">
    <source>
        <dbReference type="EMBL" id="MBD7951669.1"/>
    </source>
</evidence>
<evidence type="ECO:0000256" key="5">
    <source>
        <dbReference type="ARBA" id="ARBA00022741"/>
    </source>
</evidence>
<proteinExistence type="predicted"/>
<keyword evidence="9" id="KW-1133">Transmembrane helix</keyword>
<evidence type="ECO:0000256" key="7">
    <source>
        <dbReference type="ARBA" id="ARBA00022840"/>
    </source>
</evidence>
<evidence type="ECO:0000259" key="10">
    <source>
        <dbReference type="Pfam" id="PF07730"/>
    </source>
</evidence>
<dbReference type="Gene3D" id="1.20.5.1930">
    <property type="match status" value="1"/>
</dbReference>
<keyword evidence="6 11" id="KW-0418">Kinase</keyword>
<comment type="caution">
    <text evidence="11">The sequence shown here is derived from an EMBL/GenBank/DDBJ whole genome shotgun (WGS) entry which is preliminary data.</text>
</comment>
<dbReference type="InterPro" id="IPR011712">
    <property type="entry name" value="Sig_transdc_His_kin_sub3_dim/P"/>
</dbReference>
<evidence type="ECO:0000256" key="3">
    <source>
        <dbReference type="ARBA" id="ARBA00022553"/>
    </source>
</evidence>
<keyword evidence="9" id="KW-0812">Transmembrane</keyword>
<evidence type="ECO:0000256" key="2">
    <source>
        <dbReference type="ARBA" id="ARBA00012438"/>
    </source>
</evidence>
<dbReference type="InterPro" id="IPR036890">
    <property type="entry name" value="HATPase_C_sf"/>
</dbReference>
<dbReference type="PANTHER" id="PTHR24421:SF10">
    <property type="entry name" value="NITRATE_NITRITE SENSOR PROTEIN NARQ"/>
    <property type="match status" value="1"/>
</dbReference>
<sequence>MGDPPPSAGRDTGGVTSPRAAAAAVPLSDVVAIAVVVLFGVLPFPDELFRTRGLLVVVALLPVVVIPWRRRRPLVALGVSLACTVVVALAGTLSPSALVAVVITAFAVTDRTRRTVGIACVGSAALVVFLVAAVPLDGELFDSRAMQFVTFVVLAGALGDATRSRREALAAVTERAERAEQDRDEEARRRVVEERVRIARDLHDVVAHQISVISLSAGVASSSLETRPDRAREALTTIRSASRTVLADIGGLMALLRAEGDGERQDLHPQAGLDQLDALVARFADVGLHVDLRRAPGAVALSPASDHVAYLALQEGLTNAHKHGAGDRAVVELRHRDGVLALTVTSPLRAGGAAVPTSGHGLRGLRERVASVRGRVETSRADGEFRLDIAVPAERAAVTAASGSRR</sequence>
<feature type="transmembrane region" description="Helical" evidence="9">
    <location>
        <begin position="75"/>
        <end position="108"/>
    </location>
</feature>
<keyword evidence="4" id="KW-0808">Transferase</keyword>
<evidence type="ECO:0000313" key="12">
    <source>
        <dbReference type="Proteomes" id="UP000641803"/>
    </source>
</evidence>
<keyword evidence="3" id="KW-0597">Phosphoprotein</keyword>
<evidence type="ECO:0000256" key="4">
    <source>
        <dbReference type="ARBA" id="ARBA00022679"/>
    </source>
</evidence>
<dbReference type="CDD" id="cd16917">
    <property type="entry name" value="HATPase_UhpB-NarQ-NarX-like"/>
    <property type="match status" value="1"/>
</dbReference>
<name>A0ABR8RV53_9CELL</name>
<protein>
    <recommendedName>
        <fullName evidence="2">histidine kinase</fullName>
        <ecNumber evidence="2">2.7.13.3</ecNumber>
    </recommendedName>
</protein>
<dbReference type="InterPro" id="IPR050482">
    <property type="entry name" value="Sensor_HK_TwoCompSys"/>
</dbReference>
<dbReference type="PANTHER" id="PTHR24421">
    <property type="entry name" value="NITRATE/NITRITE SENSOR PROTEIN NARX-RELATED"/>
    <property type="match status" value="1"/>
</dbReference>
<dbReference type="Pfam" id="PF07730">
    <property type="entry name" value="HisKA_3"/>
    <property type="match status" value="1"/>
</dbReference>
<evidence type="ECO:0000256" key="9">
    <source>
        <dbReference type="SAM" id="Phobius"/>
    </source>
</evidence>
<keyword evidence="7" id="KW-0067">ATP-binding</keyword>
<dbReference type="SUPFAM" id="SSF55874">
    <property type="entry name" value="ATPase domain of HSP90 chaperone/DNA topoisomerase II/histidine kinase"/>
    <property type="match status" value="1"/>
</dbReference>
<evidence type="ECO:0000256" key="6">
    <source>
        <dbReference type="ARBA" id="ARBA00022777"/>
    </source>
</evidence>
<keyword evidence="8" id="KW-0902">Two-component regulatory system</keyword>
<keyword evidence="5" id="KW-0547">Nucleotide-binding</keyword>
<dbReference type="EC" id="2.7.13.3" evidence="2"/>
<gene>
    <name evidence="11" type="ORF">H9652_14790</name>
</gene>
<feature type="domain" description="Signal transduction histidine kinase subgroup 3 dimerisation and phosphoacceptor" evidence="10">
    <location>
        <begin position="194"/>
        <end position="258"/>
    </location>
</feature>
<dbReference type="Proteomes" id="UP000641803">
    <property type="component" value="Unassembled WGS sequence"/>
</dbReference>
<dbReference type="GO" id="GO:0016301">
    <property type="term" value="F:kinase activity"/>
    <property type="evidence" value="ECO:0007669"/>
    <property type="project" value="UniProtKB-KW"/>
</dbReference>
<feature type="transmembrane region" description="Helical" evidence="9">
    <location>
        <begin position="20"/>
        <end position="41"/>
    </location>
</feature>